<dbReference type="PANTHER" id="PTHR37532">
    <property type="entry name" value="PROTEIN ISCX"/>
    <property type="match status" value="1"/>
</dbReference>
<dbReference type="NCBIfam" id="TIGR03412">
    <property type="entry name" value="iscX_yfhJ"/>
    <property type="match status" value="1"/>
</dbReference>
<dbReference type="SUPFAM" id="SSF140319">
    <property type="entry name" value="IscX-like"/>
    <property type="match status" value="1"/>
</dbReference>
<dbReference type="EMBL" id="CP011807">
    <property type="protein sequence ID" value="AKM31832.1"/>
    <property type="molecule type" value="Genomic_DNA"/>
</dbReference>
<dbReference type="InterPro" id="IPR007479">
    <property type="entry name" value="ISC_FeS_clus_asmbl_IscsX"/>
</dbReference>
<dbReference type="FunFam" id="1.10.10.600:FF:000001">
    <property type="entry name" value="Fe-S assembly protein IscX"/>
    <property type="match status" value="1"/>
</dbReference>
<name>A0A0H3WVQ9_9BURK</name>
<dbReference type="PIRSF" id="PIRSF039003">
    <property type="entry name" value="IscX"/>
    <property type="match status" value="1"/>
</dbReference>
<proteinExistence type="predicted"/>
<dbReference type="RefSeq" id="WP_047907602.1">
    <property type="nucleotide sequence ID" value="NZ_CP011807.3"/>
</dbReference>
<dbReference type="OrthoDB" id="9800346at2"/>
<dbReference type="STRING" id="656179.AB870_19535"/>
<keyword evidence="2" id="KW-1185">Reference proteome</keyword>
<sequence length="64" mass="7296">MKWTDSLEIAIALTEAHPDVDPQYVRFTDLHKWVLALDGFDDAPDRSGEKILEAIQLAWIDEAD</sequence>
<dbReference type="Gene3D" id="1.10.10.600">
    <property type="entry name" value="IscX-like"/>
    <property type="match status" value="1"/>
</dbReference>
<dbReference type="InterPro" id="IPR036762">
    <property type="entry name" value="IscX-like_sf"/>
</dbReference>
<dbReference type="GO" id="GO:0005829">
    <property type="term" value="C:cytosol"/>
    <property type="evidence" value="ECO:0007669"/>
    <property type="project" value="TreeGrafter"/>
</dbReference>
<dbReference type="Pfam" id="PF04384">
    <property type="entry name" value="Fe-S_assembly"/>
    <property type="match status" value="1"/>
</dbReference>
<dbReference type="KEGG" id="pfg:AB870_19535"/>
<reference evidence="1" key="1">
    <citation type="submission" date="2016-06" db="EMBL/GenBank/DDBJ databases">
        <title>Complete Genome Sequence of Pandoraea faecigallinarum DSM-23572.</title>
        <authorList>
            <person name="Yong D."/>
            <person name="Ee R."/>
            <person name="Lim Y.-L."/>
            <person name="Yin W.-F."/>
            <person name="Chan K.-G."/>
        </authorList>
    </citation>
    <scope>NUCLEOTIDE SEQUENCE</scope>
    <source>
        <strain evidence="1">DSM 23572</strain>
    </source>
</reference>
<protein>
    <submittedName>
        <fullName evidence="1">Fe-S assembly protein IscX</fullName>
    </submittedName>
</protein>
<dbReference type="AlphaFoldDB" id="A0A0H3WVQ9"/>
<organism evidence="1 2">
    <name type="scientific">Pandoraea faecigallinarum</name>
    <dbReference type="NCBI Taxonomy" id="656179"/>
    <lineage>
        <taxon>Bacteria</taxon>
        <taxon>Pseudomonadati</taxon>
        <taxon>Pseudomonadota</taxon>
        <taxon>Betaproteobacteria</taxon>
        <taxon>Burkholderiales</taxon>
        <taxon>Burkholderiaceae</taxon>
        <taxon>Pandoraea</taxon>
    </lineage>
</organism>
<dbReference type="Proteomes" id="UP000035651">
    <property type="component" value="Chromosome"/>
</dbReference>
<accession>A0A0H3WVQ9</accession>
<gene>
    <name evidence="1" type="ORF">AB870_19535</name>
</gene>
<dbReference type="PANTHER" id="PTHR37532:SF1">
    <property type="entry name" value="PROTEIN ISCX"/>
    <property type="match status" value="1"/>
</dbReference>
<dbReference type="GO" id="GO:0008198">
    <property type="term" value="F:ferrous iron binding"/>
    <property type="evidence" value="ECO:0007669"/>
    <property type="project" value="TreeGrafter"/>
</dbReference>
<evidence type="ECO:0000313" key="1">
    <source>
        <dbReference type="EMBL" id="AKM31832.1"/>
    </source>
</evidence>
<evidence type="ECO:0000313" key="2">
    <source>
        <dbReference type="Proteomes" id="UP000035651"/>
    </source>
</evidence>
<dbReference type="GO" id="GO:0016226">
    <property type="term" value="P:iron-sulfur cluster assembly"/>
    <property type="evidence" value="ECO:0007669"/>
    <property type="project" value="UniProtKB-UniRule"/>
</dbReference>
<dbReference type="PATRIC" id="fig|656179.3.peg.4165"/>